<feature type="compositionally biased region" description="Polar residues" evidence="1">
    <location>
        <begin position="1"/>
        <end position="13"/>
    </location>
</feature>
<reference evidence="2" key="1">
    <citation type="submission" date="2021-03" db="EMBL/GenBank/DDBJ databases">
        <title>Draft genome sequence of rust myrtle Austropuccinia psidii MF-1, a brazilian biotype.</title>
        <authorList>
            <person name="Quecine M.C."/>
            <person name="Pachon D.M.R."/>
            <person name="Bonatelli M.L."/>
            <person name="Correr F.H."/>
            <person name="Franceschini L.M."/>
            <person name="Leite T.F."/>
            <person name="Margarido G.R.A."/>
            <person name="Almeida C.A."/>
            <person name="Ferrarezi J.A."/>
            <person name="Labate C.A."/>
        </authorList>
    </citation>
    <scope>NUCLEOTIDE SEQUENCE</scope>
    <source>
        <strain evidence="2">MF-1</strain>
    </source>
</reference>
<dbReference type="AlphaFoldDB" id="A0A9Q3DGG5"/>
<feature type="region of interest" description="Disordered" evidence="1">
    <location>
        <begin position="1"/>
        <end position="24"/>
    </location>
</feature>
<evidence type="ECO:0000313" key="2">
    <source>
        <dbReference type="EMBL" id="MBW0501592.1"/>
    </source>
</evidence>
<evidence type="ECO:0000313" key="3">
    <source>
        <dbReference type="Proteomes" id="UP000765509"/>
    </source>
</evidence>
<accession>A0A9Q3DGG5</accession>
<dbReference type="Proteomes" id="UP000765509">
    <property type="component" value="Unassembled WGS sequence"/>
</dbReference>
<evidence type="ECO:0000256" key="1">
    <source>
        <dbReference type="SAM" id="MobiDB-lite"/>
    </source>
</evidence>
<comment type="caution">
    <text evidence="2">The sequence shown here is derived from an EMBL/GenBank/DDBJ whole genome shotgun (WGS) entry which is preliminary data.</text>
</comment>
<gene>
    <name evidence="2" type="ORF">O181_041307</name>
</gene>
<dbReference type="EMBL" id="AVOT02016412">
    <property type="protein sequence ID" value="MBW0501592.1"/>
    <property type="molecule type" value="Genomic_DNA"/>
</dbReference>
<organism evidence="2 3">
    <name type="scientific">Austropuccinia psidii MF-1</name>
    <dbReference type="NCBI Taxonomy" id="1389203"/>
    <lineage>
        <taxon>Eukaryota</taxon>
        <taxon>Fungi</taxon>
        <taxon>Dikarya</taxon>
        <taxon>Basidiomycota</taxon>
        <taxon>Pucciniomycotina</taxon>
        <taxon>Pucciniomycetes</taxon>
        <taxon>Pucciniales</taxon>
        <taxon>Sphaerophragmiaceae</taxon>
        <taxon>Austropuccinia</taxon>
    </lineage>
</organism>
<proteinExistence type="predicted"/>
<sequence length="94" mass="10951">MVTSQQLKPVASSSRRRQDQSPFPFPAVQVFQKREHWPIWVTIEDKNMANEGQDSVARLFIRFDRNSREVIMYANDRTIPGTASEAMAAKFSWY</sequence>
<protein>
    <submittedName>
        <fullName evidence="2">Uncharacterized protein</fullName>
    </submittedName>
</protein>
<dbReference type="OrthoDB" id="2194665at2759"/>
<name>A0A9Q3DGG5_9BASI</name>
<keyword evidence="3" id="KW-1185">Reference proteome</keyword>